<dbReference type="PANTHER" id="PTHR11319">
    <property type="entry name" value="G PROTEIN-COUPLED RECEPTOR-RELATED"/>
    <property type="match status" value="1"/>
</dbReference>
<gene>
    <name evidence="2" type="ORF">TTHERM_00615940</name>
</gene>
<feature type="transmembrane region" description="Helical" evidence="1">
    <location>
        <begin position="1744"/>
        <end position="1765"/>
    </location>
</feature>
<keyword evidence="1" id="KW-0472">Membrane</keyword>
<evidence type="ECO:0000313" key="3">
    <source>
        <dbReference type="Proteomes" id="UP000009168"/>
    </source>
</evidence>
<dbReference type="PANTHER" id="PTHR11319:SF35">
    <property type="entry name" value="OUTER MEMBRANE PROTEIN PMPC-RELATED"/>
    <property type="match status" value="1"/>
</dbReference>
<keyword evidence="3" id="KW-1185">Reference proteome</keyword>
<dbReference type="GeneID" id="7840603"/>
<evidence type="ECO:0000256" key="1">
    <source>
        <dbReference type="SAM" id="Phobius"/>
    </source>
</evidence>
<feature type="transmembrane region" description="Helical" evidence="1">
    <location>
        <begin position="1817"/>
        <end position="1837"/>
    </location>
</feature>
<organism evidence="2 3">
    <name type="scientific">Tetrahymena thermophila (strain SB210)</name>
    <dbReference type="NCBI Taxonomy" id="312017"/>
    <lineage>
        <taxon>Eukaryota</taxon>
        <taxon>Sar</taxon>
        <taxon>Alveolata</taxon>
        <taxon>Ciliophora</taxon>
        <taxon>Intramacronucleata</taxon>
        <taxon>Oligohymenophorea</taxon>
        <taxon>Hymenostomatida</taxon>
        <taxon>Tetrahymenina</taxon>
        <taxon>Tetrahymenidae</taxon>
        <taxon>Tetrahymena</taxon>
    </lineage>
</organism>
<feature type="transmembrane region" description="Helical" evidence="1">
    <location>
        <begin position="1685"/>
        <end position="1704"/>
    </location>
</feature>
<dbReference type="KEGG" id="tet:TTHERM_00615940"/>
<feature type="transmembrane region" description="Helical" evidence="1">
    <location>
        <begin position="1498"/>
        <end position="1516"/>
    </location>
</feature>
<dbReference type="EMBL" id="GG662448">
    <property type="protein sequence ID" value="EAS04419.3"/>
    <property type="molecule type" value="Genomic_DNA"/>
</dbReference>
<feature type="transmembrane region" description="Helical" evidence="1">
    <location>
        <begin position="1659"/>
        <end position="1679"/>
    </location>
</feature>
<dbReference type="RefSeq" id="XP_001024664.3">
    <property type="nucleotide sequence ID" value="XM_001024664.3"/>
</dbReference>
<keyword evidence="1" id="KW-0812">Transmembrane</keyword>
<proteinExistence type="predicted"/>
<keyword evidence="2" id="KW-0378">Hydrolase</keyword>
<name>I7MAE3_TETTS</name>
<sequence>MYLDDQYTTPTTQVKSIDISQYSQNFSQYNQQTKFTIIEDFQKDILIIVFTDNVFFIQISQTQIIHYLNFQENLSQSQADGQIRSISLDKQSNILTCITQENIIIYDYSSITFYDYQNFYLGPQNADLISYIAQTSNQNDNLIVFAREFNYNLISFYQVSLQKQTMTPFLSLDVTQDQDLQFTLKGGPLGRILNINDGIKYNYRIIQILKQTTNDLSQYIIIQHHILRYCVYQLNNSNINLIKIYYFQSINYQYYTLLEELNFFPILLLQSTIASTIYLQIIDNESNIISLVSSQFYQLINDCNIRNQTIYCFDQQGMNLITINIQDPNNFKFTQISQLDQQLTNQNIIFGKNIIQNTTNLPLVFYCSSIVFSWNPILNKLSKLQMANNIQSLKVGSQYILLELYQTFDLKLVAIDQDGMLVNSLYNLKQPAQKLRDLSSSSQIPLFYNKKYEESKITEQISQFLVLQTFGQANIYSLIDFSLYLTIRSFNITAIQQIQILSKQIMLLASKAEIDVYYFSKNNYNLLQSFQVSLPIIGYAILNTVQQLNTYQLSMVISSNYDIRLLQYTLTTNQNVDSSIYASDQQCVLKFSDYIQDLSLLQYSVKMQAIQDQFVSKNYANIQVLEIYFIPQTSLYLRQDIFQTLKSSNFTLRLYSDQQNSLVYLINQNYNNINNIFNASIANLEILNMRLTIPQQPQNKQLITPIVIDINSSQNILSISLANTIIDLDSQVCIIYQNMNELIFSNSDFITSQHLINSSAQNSCMILIKNINFVYLDRLTFKNFTTQNKYPYLKYLIAFDSIQTLSISNIVIQNSNLQVSSIFNFQNIGNLTINNILVNTTKSSGSIISSSNINNFFIQSLQIYNSQFEGKSYSLIQIMGSLINNLQNLTVTNSTGPSFVQVQEQFYNKVIIIVSQVTVSKLQVIDSEFKDQQNPSIYISSLNINVEIMSIQNGIFNSDIIQFYSNIIKVQNLIVNKNQIYGSLFLLNSFQHKNLGSELDALSCQIQHSQFNDNSLQNGQVIYIFQHSKVILSDLIINMNYLEETFYGTVSFDTTNNIIINNTLISKNNVQKGCGGGIYISNSQVYLNNCTISFNYAVIGGGIRYQGMNSSLIYRDNKYKYRHLDIQQSQIFNNKALLFGQQITSYPKSIKFQMNYTQMLSQLVSGNTLSQPLIFYLVDEFEEVVNYPLNIETNKIHEYIIKEFQGYDILIVNQDESKMHIQGGIQIYNNYITFQPQITSNPSSTQFLQIQLSSKVPIYDFQQNYFILSSVESNIQLNFLPCQVGQIPKQEFNLIQCYECPQGKNNICQKFFLKSNNNYMLHFKNHFLQDRLHKHLKRLKLQKQIKKIFQDFQYYKKKQERILLQAAFLIHRLINAAVVLNKLVIVKKIQQFYKMDTGDQIHSRARYLHVLILLTAYKHKISRIITFLPKCIKVNAQNLIILNYNNFIIEQFEKSICRVGHIGALCESCDINNQLWGDQYSKSDNLSCMKCKDNDIDIISYFLLYLAMLCYLSFCFRKIQRFTTQKCLFLYIKRLNFICIGKSSESDQNTVATKILINYAQIITIIFQFTNFSYYIKQVIGIFGDSSSDSMQFIFFRNSSKLQIKNFQNLLYFWNQNKKINFFYPFQKINIIILIQRMSIDCILINSLEIGNILTRRSILRILIPLTFLFIFALGIFLLKCKFNYYRLYIYDIKCSFIFLWLFFSPSLINYFVQQLSCVQIGDYSYVLTDKQYFCFGDDHQQNIFFILIPSLVLLYLLLPLFFLFKLKQKRTSLTKIENIKVYGILFYEYRQEKYYWEIIKTTQKSLIYLCTFFDNIGYKAIVSLSVLFIYGLASFFSKPYSNIQLNNLDLMASVLQFNSIVLAIIINLMGNTVWESIFTIIIFFFNFLFIVRILLKVILREIPLDPQQRNLFHLLLIKIKNVFPKFLTSQIIIQSSNQLQVMKRWSKLQKEVFKYIKLKKRNSSKQRNNDQADEIIEEQEQNKNLIIQMNQQTSLYGLSSSFQKCQNISEINLQSKISRRKSSERNNLKIEKFQLIKTDDEFINYFDENSIARSPMSLFTKRQSKNINVFESQQTQDN</sequence>
<dbReference type="Proteomes" id="UP000009168">
    <property type="component" value="Unassembled WGS sequence"/>
</dbReference>
<dbReference type="GO" id="GO:0016787">
    <property type="term" value="F:hydrolase activity"/>
    <property type="evidence" value="ECO:0007669"/>
    <property type="project" value="UniProtKB-KW"/>
</dbReference>
<feature type="transmembrane region" description="Helical" evidence="1">
    <location>
        <begin position="1877"/>
        <end position="1896"/>
    </location>
</feature>
<keyword evidence="1" id="KW-1133">Transmembrane helix</keyword>
<feature type="transmembrane region" description="Helical" evidence="1">
    <location>
        <begin position="1849"/>
        <end position="1871"/>
    </location>
</feature>
<protein>
    <submittedName>
        <fullName evidence="2">Dienelactone hydrolase family protein</fullName>
    </submittedName>
</protein>
<dbReference type="InParanoid" id="I7MAE3"/>
<evidence type="ECO:0000313" key="2">
    <source>
        <dbReference type="EMBL" id="EAS04419.3"/>
    </source>
</evidence>
<accession>I7MAE3</accession>
<reference evidence="3" key="1">
    <citation type="journal article" date="2006" name="PLoS Biol.">
        <title>Macronuclear genome sequence of the ciliate Tetrahymena thermophila, a model eukaryote.</title>
        <authorList>
            <person name="Eisen J.A."/>
            <person name="Coyne R.S."/>
            <person name="Wu M."/>
            <person name="Wu D."/>
            <person name="Thiagarajan M."/>
            <person name="Wortman J.R."/>
            <person name="Badger J.H."/>
            <person name="Ren Q."/>
            <person name="Amedeo P."/>
            <person name="Jones K.M."/>
            <person name="Tallon L.J."/>
            <person name="Delcher A.L."/>
            <person name="Salzberg S.L."/>
            <person name="Silva J.C."/>
            <person name="Haas B.J."/>
            <person name="Majoros W.H."/>
            <person name="Farzad M."/>
            <person name="Carlton J.M."/>
            <person name="Smith R.K. Jr."/>
            <person name="Garg J."/>
            <person name="Pearlman R.E."/>
            <person name="Karrer K.M."/>
            <person name="Sun L."/>
            <person name="Manning G."/>
            <person name="Elde N.C."/>
            <person name="Turkewitz A.P."/>
            <person name="Asai D.J."/>
            <person name="Wilkes D.E."/>
            <person name="Wang Y."/>
            <person name="Cai H."/>
            <person name="Collins K."/>
            <person name="Stewart B.A."/>
            <person name="Lee S.R."/>
            <person name="Wilamowska K."/>
            <person name="Weinberg Z."/>
            <person name="Ruzzo W.L."/>
            <person name="Wloga D."/>
            <person name="Gaertig J."/>
            <person name="Frankel J."/>
            <person name="Tsao C.-C."/>
            <person name="Gorovsky M.A."/>
            <person name="Keeling P.J."/>
            <person name="Waller R.F."/>
            <person name="Patron N.J."/>
            <person name="Cherry J.M."/>
            <person name="Stover N.A."/>
            <person name="Krieger C.J."/>
            <person name="del Toro C."/>
            <person name="Ryder H.F."/>
            <person name="Williamson S.C."/>
            <person name="Barbeau R.A."/>
            <person name="Hamilton E.P."/>
            <person name="Orias E."/>
        </authorList>
    </citation>
    <scope>NUCLEOTIDE SEQUENCE [LARGE SCALE GENOMIC DNA]</scope>
    <source>
        <strain evidence="3">SB210</strain>
    </source>
</reference>